<feature type="compositionally biased region" description="Basic and acidic residues" evidence="1">
    <location>
        <begin position="398"/>
        <end position="417"/>
    </location>
</feature>
<dbReference type="EMBL" id="GDID01006598">
    <property type="protein sequence ID" value="JAP90008.1"/>
    <property type="molecule type" value="Transcribed_RNA"/>
</dbReference>
<feature type="non-terminal residue" evidence="2">
    <location>
        <position position="1"/>
    </location>
</feature>
<sequence length="590" mass="68099">KNEDLTQDVPNYQTQNGLVFIEDNEMQQIQRKLRQNSSPMNGYPQFPGYPVNGRGNCIIKYCQSFAQAKYGLFLDANCCQDHQHQLNMPAVETLCFLNCQLSNTQIGQCPELRKIIVTNSNGSNNKFIQNARNNAHNVEMATVENVLAFLHSVQISPQDKWLFVAALTNHQNGAVFNYVSRIVSALKSDYKLSFFSKCYTILSKQVWGNQPKAKIEDVVVSALEIQAYQEEQWQVITTVAKNLGLNAGAEARLIFDSAHKVQSENRNKLLSLLQPESKMTSIEEQLVNHDEMAELKLLDKVFKREHDILQQKMCAFVKQRIQLKNLGTMDKDCKINHLQKELQAAEKKIQSQQTLIADTKRQIDQIQENHRREILSIQAAHEKALSANQKELQMQQKSRVEELEKEQAKQRNQREKDLEQYKQSIQLLQTQLEQAKAEQLQSRQFQNLQTNDAQMATMKQLIKQKSAKIDDLESQLTNAENISQTRIQQLKRDLSNEEQARLDAVQQASEQYENMHDKLIQSSSVLQRQIGAYEQKIKEQNAEIQGLREENQKHTAQNFKKISQDQTVQIEQLKEQAKNLQKTLEQHNKQ</sequence>
<gene>
    <name evidence="2" type="ORF">TPC1_30497</name>
</gene>
<feature type="compositionally biased region" description="Polar residues" evidence="1">
    <location>
        <begin position="388"/>
        <end position="397"/>
    </location>
</feature>
<proteinExistence type="predicted"/>
<feature type="region of interest" description="Disordered" evidence="1">
    <location>
        <begin position="388"/>
        <end position="417"/>
    </location>
</feature>
<evidence type="ECO:0000313" key="2">
    <source>
        <dbReference type="EMBL" id="JAP90008.1"/>
    </source>
</evidence>
<name>A0A146K0L1_9EUKA</name>
<reference evidence="2" key="1">
    <citation type="submission" date="2015-07" db="EMBL/GenBank/DDBJ databases">
        <title>Adaptation to a free-living lifestyle via gene acquisitions in the diplomonad Trepomonas sp. PC1.</title>
        <authorList>
            <person name="Xu F."/>
            <person name="Jerlstrom-Hultqvist J."/>
            <person name="Kolisko M."/>
            <person name="Simpson A.G.B."/>
            <person name="Roger A.J."/>
            <person name="Svard S.G."/>
            <person name="Andersson J.O."/>
        </authorList>
    </citation>
    <scope>NUCLEOTIDE SEQUENCE</scope>
    <source>
        <strain evidence="2">PC1</strain>
    </source>
</reference>
<accession>A0A146K0L1</accession>
<dbReference type="AlphaFoldDB" id="A0A146K0L1"/>
<organism evidence="2">
    <name type="scientific">Trepomonas sp. PC1</name>
    <dbReference type="NCBI Taxonomy" id="1076344"/>
    <lineage>
        <taxon>Eukaryota</taxon>
        <taxon>Metamonada</taxon>
        <taxon>Diplomonadida</taxon>
        <taxon>Hexamitidae</taxon>
        <taxon>Hexamitinae</taxon>
        <taxon>Trepomonas</taxon>
    </lineage>
</organism>
<feature type="non-terminal residue" evidence="2">
    <location>
        <position position="590"/>
    </location>
</feature>
<protein>
    <submittedName>
        <fullName evidence="2">Uncharacterized protein</fullName>
    </submittedName>
</protein>
<evidence type="ECO:0000256" key="1">
    <source>
        <dbReference type="SAM" id="MobiDB-lite"/>
    </source>
</evidence>